<reference evidence="1" key="1">
    <citation type="submission" date="2024-02" db="EMBL/GenBank/DDBJ databases">
        <authorList>
            <consortium name="Clinical and Environmental Microbiology Branch: Whole genome sequencing antimicrobial resistance pathogens in the healthcare setting"/>
        </authorList>
    </citation>
    <scope>NUCLEOTIDE SEQUENCE</scope>
    <source>
        <strain evidence="1">2023KU-00017</strain>
    </source>
</reference>
<organism evidence="1">
    <name type="scientific">Morganella morganii</name>
    <name type="common">Proteus morganii</name>
    <dbReference type="NCBI Taxonomy" id="582"/>
    <lineage>
        <taxon>Bacteria</taxon>
        <taxon>Pseudomonadati</taxon>
        <taxon>Pseudomonadota</taxon>
        <taxon>Gammaproteobacteria</taxon>
        <taxon>Enterobacterales</taxon>
        <taxon>Morganellaceae</taxon>
        <taxon>Morganella</taxon>
    </lineage>
</organism>
<evidence type="ECO:0000313" key="1">
    <source>
        <dbReference type="EMBL" id="EMO9458458.1"/>
    </source>
</evidence>
<proteinExistence type="predicted"/>
<dbReference type="AlphaFoldDB" id="A0AAI9HVE6"/>
<sequence length="161" mass="18215">MYQINIYKPSLPHPTAKVIEPGTLYPIKMTLDNPPIFGARGVQQDYLVPLNAEQLYRFEIRVNWTSVGATLTNNQIVLGELHCGYNARCHFTVKPEQDTLALLRVYTDDPDNEFTLDIRKENNSFFGSKLSERSEIPNPTPIPVIDTNTTFTDLFPNSAPS</sequence>
<gene>
    <name evidence="1" type="ORF">PN925_003875</name>
</gene>
<comment type="caution">
    <text evidence="1">The sequence shown here is derived from an EMBL/GenBank/DDBJ whole genome shotgun (WGS) entry which is preliminary data.</text>
</comment>
<dbReference type="EMBL" id="ABKJEP030000094">
    <property type="protein sequence ID" value="EMO9458458.1"/>
    <property type="molecule type" value="Genomic_DNA"/>
</dbReference>
<protein>
    <submittedName>
        <fullName evidence="1">Uncharacterized protein</fullName>
    </submittedName>
</protein>
<dbReference type="RefSeq" id="WP_368899421.1">
    <property type="nucleotide sequence ID" value="NZ_CAXOOS010000008.1"/>
</dbReference>
<accession>A0AAI9HVE6</accession>
<name>A0AAI9HVE6_MORMO</name>